<proteinExistence type="predicted"/>
<feature type="transmembrane region" description="Helical" evidence="6">
    <location>
        <begin position="6"/>
        <end position="26"/>
    </location>
</feature>
<evidence type="ECO:0000256" key="6">
    <source>
        <dbReference type="SAM" id="Phobius"/>
    </source>
</evidence>
<evidence type="ECO:0000256" key="5">
    <source>
        <dbReference type="ARBA" id="ARBA00023136"/>
    </source>
</evidence>
<feature type="transmembrane region" description="Helical" evidence="6">
    <location>
        <begin position="88"/>
        <end position="114"/>
    </location>
</feature>
<dbReference type="Proteomes" id="UP000230914">
    <property type="component" value="Unassembled WGS sequence"/>
</dbReference>
<dbReference type="PANTHER" id="PTHR35007:SF1">
    <property type="entry name" value="PILUS ASSEMBLY PROTEIN"/>
    <property type="match status" value="1"/>
</dbReference>
<sequence length="293" mass="30730">MSPTALLILSTLVGVVGALMAIGAFLQPAPTLQRVIRYLERTIQPVDTARWSGVRRFIPSLTRLARQIPGAIPSSSDLAVLGMTAESYAVTLVAASVAGFVGPSLLFAAMTYLGLIGLGWYVPVVGAIAGAILGPLLVHLASADKVTRTRSDLRYQVSAYLDVVTMLLAGNTGYEGALEQAAHAGDGRLFAALRRRMRESGTRGKSLTDALHMTGVDFGIDELTQVAATAALSAAEGAPVALTLAAKCATLRSSLSSEQEAQARLQTSRLTTPIVGMALIFMALVMYPALNVF</sequence>
<evidence type="ECO:0000259" key="7">
    <source>
        <dbReference type="Pfam" id="PF00482"/>
    </source>
</evidence>
<evidence type="ECO:0000256" key="4">
    <source>
        <dbReference type="ARBA" id="ARBA00022989"/>
    </source>
</evidence>
<dbReference type="AlphaFoldDB" id="A0A2G6KFF2"/>
<name>A0A2G6KFF2_9ACTN</name>
<dbReference type="InterPro" id="IPR018076">
    <property type="entry name" value="T2SS_GspF_dom"/>
</dbReference>
<dbReference type="Pfam" id="PF00482">
    <property type="entry name" value="T2SSF"/>
    <property type="match status" value="1"/>
</dbReference>
<evidence type="ECO:0000256" key="3">
    <source>
        <dbReference type="ARBA" id="ARBA00022692"/>
    </source>
</evidence>
<feature type="domain" description="Type II secretion system protein GspF" evidence="7">
    <location>
        <begin position="161"/>
        <end position="288"/>
    </location>
</feature>
<keyword evidence="5 6" id="KW-0472">Membrane</keyword>
<keyword evidence="4 6" id="KW-1133">Transmembrane helix</keyword>
<feature type="transmembrane region" description="Helical" evidence="6">
    <location>
        <begin position="120"/>
        <end position="141"/>
    </location>
</feature>
<comment type="subcellular location">
    <subcellularLocation>
        <location evidence="1">Cell membrane</location>
        <topology evidence="1">Multi-pass membrane protein</topology>
    </subcellularLocation>
</comment>
<accession>A0A2G6KFF2</accession>
<evidence type="ECO:0000313" key="9">
    <source>
        <dbReference type="Proteomes" id="UP000230914"/>
    </source>
</evidence>
<feature type="transmembrane region" description="Helical" evidence="6">
    <location>
        <begin position="270"/>
        <end position="290"/>
    </location>
</feature>
<dbReference type="EMBL" id="PDSL01000020">
    <property type="protein sequence ID" value="PIE34391.1"/>
    <property type="molecule type" value="Genomic_DNA"/>
</dbReference>
<dbReference type="GO" id="GO:0005886">
    <property type="term" value="C:plasma membrane"/>
    <property type="evidence" value="ECO:0007669"/>
    <property type="project" value="UniProtKB-SubCell"/>
</dbReference>
<keyword evidence="3 6" id="KW-0812">Transmembrane</keyword>
<gene>
    <name evidence="8" type="ORF">CSA55_01075</name>
</gene>
<dbReference type="PANTHER" id="PTHR35007">
    <property type="entry name" value="INTEGRAL MEMBRANE PROTEIN-RELATED"/>
    <property type="match status" value="1"/>
</dbReference>
<reference evidence="8 9" key="1">
    <citation type="submission" date="2017-10" db="EMBL/GenBank/DDBJ databases">
        <title>Novel microbial diversity and functional potential in the marine mammal oral microbiome.</title>
        <authorList>
            <person name="Dudek N.K."/>
            <person name="Sun C.L."/>
            <person name="Burstein D."/>
            <person name="Kantor R.S."/>
            <person name="Aliaga Goltsman D.S."/>
            <person name="Bik E.M."/>
            <person name="Thomas B.C."/>
            <person name="Banfield J.F."/>
            <person name="Relman D.A."/>
        </authorList>
    </citation>
    <scope>NUCLEOTIDE SEQUENCE [LARGE SCALE GENOMIC DNA]</scope>
    <source>
        <strain evidence="8">DOLJORAL78_61_10</strain>
    </source>
</reference>
<evidence type="ECO:0000256" key="2">
    <source>
        <dbReference type="ARBA" id="ARBA00022475"/>
    </source>
</evidence>
<keyword evidence="2" id="KW-1003">Cell membrane</keyword>
<evidence type="ECO:0000313" key="8">
    <source>
        <dbReference type="EMBL" id="PIE34391.1"/>
    </source>
</evidence>
<evidence type="ECO:0000256" key="1">
    <source>
        <dbReference type="ARBA" id="ARBA00004651"/>
    </source>
</evidence>
<protein>
    <recommendedName>
        <fullName evidence="7">Type II secretion system protein GspF domain-containing protein</fullName>
    </recommendedName>
</protein>
<comment type="caution">
    <text evidence="8">The sequence shown here is derived from an EMBL/GenBank/DDBJ whole genome shotgun (WGS) entry which is preliminary data.</text>
</comment>
<organism evidence="8 9">
    <name type="scientific">Ilumatobacter coccineus</name>
    <dbReference type="NCBI Taxonomy" id="467094"/>
    <lineage>
        <taxon>Bacteria</taxon>
        <taxon>Bacillati</taxon>
        <taxon>Actinomycetota</taxon>
        <taxon>Acidimicrobiia</taxon>
        <taxon>Acidimicrobiales</taxon>
        <taxon>Ilumatobacteraceae</taxon>
        <taxon>Ilumatobacter</taxon>
    </lineage>
</organism>